<keyword evidence="2" id="KW-0808">Transferase</keyword>
<keyword evidence="3" id="KW-1185">Reference proteome</keyword>
<comment type="caution">
    <text evidence="2">The sequence shown here is derived from an EMBL/GenBank/DDBJ whole genome shotgun (WGS) entry which is preliminary data.</text>
</comment>
<evidence type="ECO:0000259" key="1">
    <source>
        <dbReference type="Pfam" id="PF00535"/>
    </source>
</evidence>
<dbReference type="SUPFAM" id="SSF53756">
    <property type="entry name" value="UDP-Glycosyltransferase/glycogen phosphorylase"/>
    <property type="match status" value="1"/>
</dbReference>
<dbReference type="Proteomes" id="UP000562254">
    <property type="component" value="Unassembled WGS sequence"/>
</dbReference>
<dbReference type="InterPro" id="IPR001173">
    <property type="entry name" value="Glyco_trans_2-like"/>
</dbReference>
<dbReference type="InterPro" id="IPR029044">
    <property type="entry name" value="Nucleotide-diphossugar_trans"/>
</dbReference>
<dbReference type="Gene3D" id="3.90.550.10">
    <property type="entry name" value="Spore Coat Polysaccharide Biosynthesis Protein SpsA, Chain A"/>
    <property type="match status" value="1"/>
</dbReference>
<dbReference type="PANTHER" id="PTHR12526">
    <property type="entry name" value="GLYCOSYLTRANSFERASE"/>
    <property type="match status" value="1"/>
</dbReference>
<evidence type="ECO:0000313" key="2">
    <source>
        <dbReference type="EMBL" id="MBB5689324.1"/>
    </source>
</evidence>
<sequence>MTARPDISLILTLHREGPLVHRTLRSLAEADRYARRFGVRTELVAVLDRADDATRAALAGFAPDAFEAMRVIEVDNGSLGPSRNDGIAAASGEFVAICDGDDLVSFNMLADMLRCARAAPPRCLHFPEWLMAFGARAHVVRYHPLERVTPLAFLQLHPYTSRAFARREAFLETPYRDLRVTTGYAYEDWDFNAACVARGHDIRIARDTVLFYRQRAGSLLRQAVTLSVDQIPPNPLHEPATILRLGREAHARTGALPWAFRHADHAARPADLDRPVLRALIRAANAIDPEVDIAALRGCGAFLGNVTERAIAAGRAWFEACEALAGEAPFDDVFLLPFAGTGGAELYFANLLEALAEAFPRRRRLVLFGETPPDGGGPAPRLPATVTLDIGRRWPDLPMADRSLIALRLVEARAPQARLHLRDSAFACDFFRAYRAVLGSHQTWFYRFSDATLRDDGDLFVQATGFTFVSEHIPDLARVVTDTERLAARDRERIGLWPERFTCLPGRRAPATDAAAIAAASRVTRRRVLWASRLDPEKRPELVPRIADRLAARDPALRIEMHGRAVLGAFDTALLEGRPNLAWHGGYAAFGELDAAAHDAFIYTSWYDGMPNAVMEAIAAGLPVIAPDVGGIGEIVEDGVSGILLPPIADEDAAAEAYAEAILRLVGDPALRCRLATEALRRLEHRHAPAAHVAHVAALYGREGDAA</sequence>
<gene>
    <name evidence="2" type="ORF">FHS88_001449</name>
</gene>
<dbReference type="GO" id="GO:0016740">
    <property type="term" value="F:transferase activity"/>
    <property type="evidence" value="ECO:0007669"/>
    <property type="project" value="UniProtKB-KW"/>
</dbReference>
<dbReference type="Pfam" id="PF13692">
    <property type="entry name" value="Glyco_trans_1_4"/>
    <property type="match status" value="1"/>
</dbReference>
<dbReference type="AlphaFoldDB" id="A0A840Y612"/>
<name>A0A840Y612_9PROT</name>
<dbReference type="EMBL" id="JACIJE010000003">
    <property type="protein sequence ID" value="MBB5689324.1"/>
    <property type="molecule type" value="Genomic_DNA"/>
</dbReference>
<dbReference type="RefSeq" id="WP_184483007.1">
    <property type="nucleotide sequence ID" value="NZ_JAAEDJ010000180.1"/>
</dbReference>
<proteinExistence type="predicted"/>
<dbReference type="SUPFAM" id="SSF53448">
    <property type="entry name" value="Nucleotide-diphospho-sugar transferases"/>
    <property type="match status" value="1"/>
</dbReference>
<dbReference type="CDD" id="cd03801">
    <property type="entry name" value="GT4_PimA-like"/>
    <property type="match status" value="1"/>
</dbReference>
<dbReference type="Gene3D" id="3.40.50.2000">
    <property type="entry name" value="Glycogen Phosphorylase B"/>
    <property type="match status" value="1"/>
</dbReference>
<dbReference type="PANTHER" id="PTHR12526:SF637">
    <property type="entry name" value="GLYCOSYLTRANSFERASE EPSF-RELATED"/>
    <property type="match status" value="1"/>
</dbReference>
<dbReference type="CDD" id="cd00761">
    <property type="entry name" value="Glyco_tranf_GTA_type"/>
    <property type="match status" value="1"/>
</dbReference>
<reference evidence="2 3" key="1">
    <citation type="submission" date="2020-08" db="EMBL/GenBank/DDBJ databases">
        <title>Genomic Encyclopedia of Type Strains, Phase IV (KMG-IV): sequencing the most valuable type-strain genomes for metagenomic binning, comparative biology and taxonomic classification.</title>
        <authorList>
            <person name="Goeker M."/>
        </authorList>
    </citation>
    <scope>NUCLEOTIDE SEQUENCE [LARGE SCALE GENOMIC DNA]</scope>
    <source>
        <strain evidence="2 3">DSM 25895</strain>
    </source>
</reference>
<organism evidence="2 3">
    <name type="scientific">Neoroseomonas alkaliterrae</name>
    <dbReference type="NCBI Taxonomy" id="1452450"/>
    <lineage>
        <taxon>Bacteria</taxon>
        <taxon>Pseudomonadati</taxon>
        <taxon>Pseudomonadota</taxon>
        <taxon>Alphaproteobacteria</taxon>
        <taxon>Acetobacterales</taxon>
        <taxon>Acetobacteraceae</taxon>
        <taxon>Neoroseomonas</taxon>
    </lineage>
</organism>
<feature type="domain" description="Glycosyltransferase 2-like" evidence="1">
    <location>
        <begin position="8"/>
        <end position="118"/>
    </location>
</feature>
<protein>
    <submittedName>
        <fullName evidence="2">Glycosyltransferase involved in cell wall biosynthesis</fullName>
    </submittedName>
</protein>
<evidence type="ECO:0000313" key="3">
    <source>
        <dbReference type="Proteomes" id="UP000562254"/>
    </source>
</evidence>
<accession>A0A840Y612</accession>
<dbReference type="Pfam" id="PF00535">
    <property type="entry name" value="Glycos_transf_2"/>
    <property type="match status" value="1"/>
</dbReference>